<dbReference type="AlphaFoldDB" id="A0A930PUB0"/>
<evidence type="ECO:0000256" key="1">
    <source>
        <dbReference type="SAM" id="MobiDB-lite"/>
    </source>
</evidence>
<feature type="transmembrane region" description="Helical" evidence="2">
    <location>
        <begin position="431"/>
        <end position="449"/>
    </location>
</feature>
<dbReference type="Proteomes" id="UP000713964">
    <property type="component" value="Unassembled WGS sequence"/>
</dbReference>
<dbReference type="SUPFAM" id="SSF81606">
    <property type="entry name" value="PP2C-like"/>
    <property type="match status" value="1"/>
</dbReference>
<reference evidence="4" key="1">
    <citation type="submission" date="2020-04" db="EMBL/GenBank/DDBJ databases">
        <title>Deep metagenomics examines the oral microbiome during advanced dental caries in children, revealing novel taxa and co-occurrences with host molecules.</title>
        <authorList>
            <person name="Baker J.L."/>
            <person name="Morton J.T."/>
            <person name="Dinis M."/>
            <person name="Alvarez R."/>
            <person name="Tran N.C."/>
            <person name="Knight R."/>
            <person name="Edlund A."/>
        </authorList>
    </citation>
    <scope>NUCLEOTIDE SEQUENCE</scope>
    <source>
        <strain evidence="4">JCVI_29_bin.11</strain>
    </source>
</reference>
<dbReference type="Gene3D" id="3.60.40.10">
    <property type="entry name" value="PPM-type phosphatase domain"/>
    <property type="match status" value="1"/>
</dbReference>
<evidence type="ECO:0000313" key="5">
    <source>
        <dbReference type="Proteomes" id="UP000713964"/>
    </source>
</evidence>
<proteinExistence type="predicted"/>
<sequence>MKIAFRFEARSDTGLKRSKNDDSGYGGRFLAVVADGMGGHVGGDVASATTVLNLTPLDHPDFEDGAGGVYLADEIQSANLIINELAANDPQLAGMGTTCTALLIDGDCIEFAHIGDSRAYRLRPGADGEFEQISTDHTFVQRLLNEGRITPQEAENHPHKNVIMRVLGDVDASPELELKTLDAVPGERWVLSSDGLDAVVSLSEIEQVMRSTDDLSEIADTLIAMTLERGAPDNVTVVSLQVIDREVLPVDEPVGPSSLPDSALSDSIVAEQEVSTNTQKLPEVAATAEAAEAILGAHHDEDPEDRYRRSLRRFRRARDFSGTLLHSGSGAVRHHIGTYDNAVDAALTNAAILRSELGSRPHQLVGAASVATETGMIPAVTSRTLEHRATVAQRVPLKVESDEATLPAELEELIAEDTVERSRPRSWPIRLFITLLVAAIVTLAAWTGLRYVERSYYVGESDGTVAVYNGIPHALGPIRLSHVVENTDIPTSELSDHTRSLLRNAITAKDLDDAHQIVSRLKAQSDQTREKAEQAAASASASASASPSSVAPSEAPSSGAPGSDSASPAPELATVSSAPAAEGGENNG</sequence>
<accession>A0A930PUB0</accession>
<keyword evidence="2" id="KW-0812">Transmembrane</keyword>
<keyword evidence="2" id="KW-0472">Membrane</keyword>
<dbReference type="CDD" id="cd00143">
    <property type="entry name" value="PP2Cc"/>
    <property type="match status" value="1"/>
</dbReference>
<protein>
    <submittedName>
        <fullName evidence="4">Serine/threonine-protein phosphatase</fullName>
    </submittedName>
</protein>
<organism evidence="4 5">
    <name type="scientific">Rothia mucilaginosa</name>
    <dbReference type="NCBI Taxonomy" id="43675"/>
    <lineage>
        <taxon>Bacteria</taxon>
        <taxon>Bacillati</taxon>
        <taxon>Actinomycetota</taxon>
        <taxon>Actinomycetes</taxon>
        <taxon>Micrococcales</taxon>
        <taxon>Micrococcaceae</taxon>
        <taxon>Rothia</taxon>
    </lineage>
</organism>
<dbReference type="EMBL" id="JABZXL010000015">
    <property type="protein sequence ID" value="MBF1659403.1"/>
    <property type="molecule type" value="Genomic_DNA"/>
</dbReference>
<dbReference type="Pfam" id="PF13672">
    <property type="entry name" value="PP2C_2"/>
    <property type="match status" value="1"/>
</dbReference>
<evidence type="ECO:0000259" key="3">
    <source>
        <dbReference type="PROSITE" id="PS51746"/>
    </source>
</evidence>
<evidence type="ECO:0000313" key="4">
    <source>
        <dbReference type="EMBL" id="MBF1659403.1"/>
    </source>
</evidence>
<dbReference type="PROSITE" id="PS51746">
    <property type="entry name" value="PPM_2"/>
    <property type="match status" value="1"/>
</dbReference>
<feature type="domain" description="PPM-type phosphatase" evidence="3">
    <location>
        <begin position="6"/>
        <end position="242"/>
    </location>
</feature>
<dbReference type="SMART" id="SM00332">
    <property type="entry name" value="PP2Cc"/>
    <property type="match status" value="1"/>
</dbReference>
<dbReference type="InterPro" id="IPR036457">
    <property type="entry name" value="PPM-type-like_dom_sf"/>
</dbReference>
<feature type="region of interest" description="Disordered" evidence="1">
    <location>
        <begin position="521"/>
        <end position="588"/>
    </location>
</feature>
<dbReference type="InterPro" id="IPR001932">
    <property type="entry name" value="PPM-type_phosphatase-like_dom"/>
</dbReference>
<name>A0A930PUB0_9MICC</name>
<dbReference type="SMART" id="SM00331">
    <property type="entry name" value="PP2C_SIG"/>
    <property type="match status" value="1"/>
</dbReference>
<evidence type="ECO:0000256" key="2">
    <source>
        <dbReference type="SAM" id="Phobius"/>
    </source>
</evidence>
<keyword evidence="2" id="KW-1133">Transmembrane helix</keyword>
<comment type="caution">
    <text evidence="4">The sequence shown here is derived from an EMBL/GenBank/DDBJ whole genome shotgun (WGS) entry which is preliminary data.</text>
</comment>
<gene>
    <name evidence="4" type="ORF">HXO58_06170</name>
</gene>
<feature type="compositionally biased region" description="Low complexity" evidence="1">
    <location>
        <begin position="534"/>
        <end position="570"/>
    </location>
</feature>